<gene>
    <name evidence="2" type="ORF">H0A36_20390</name>
</gene>
<dbReference type="Gene3D" id="3.40.50.150">
    <property type="entry name" value="Vaccinia Virus protein VP39"/>
    <property type="match status" value="1"/>
</dbReference>
<keyword evidence="3" id="KW-1185">Reference proteome</keyword>
<dbReference type="InterPro" id="IPR041698">
    <property type="entry name" value="Methyltransf_25"/>
</dbReference>
<name>A0A853I6J9_9GAMM</name>
<evidence type="ECO:0000313" key="2">
    <source>
        <dbReference type="EMBL" id="NYZ68379.1"/>
    </source>
</evidence>
<dbReference type="GO" id="GO:0032259">
    <property type="term" value="P:methylation"/>
    <property type="evidence" value="ECO:0007669"/>
    <property type="project" value="UniProtKB-KW"/>
</dbReference>
<sequence>MSEYDRADFKGVYEGKSLLKSAEITNVPWEIGEPQPIVSDILKNITHSGRLLDVGCGLGRNAKAAYDCGFNVIAIDTSSAAIDMCRQQYADSEISFLVLDACDTTLSPVFDIILDSAAYHAIPIEKRLIYLKEMYRLSSEKTVFHLITFAPSLNGMPKPLASELSEITHIIEASGWKIKLAERVEYKGNAVAIEDFQEKKGLNIQLDNNGRTRLPAWHLVLHTTI</sequence>
<organism evidence="2 3">
    <name type="scientific">Spartinivicinus marinus</name>
    <dbReference type="NCBI Taxonomy" id="2994442"/>
    <lineage>
        <taxon>Bacteria</taxon>
        <taxon>Pseudomonadati</taxon>
        <taxon>Pseudomonadota</taxon>
        <taxon>Gammaproteobacteria</taxon>
        <taxon>Oceanospirillales</taxon>
        <taxon>Zooshikellaceae</taxon>
        <taxon>Spartinivicinus</taxon>
    </lineage>
</organism>
<feature type="domain" description="Methyltransferase" evidence="1">
    <location>
        <begin position="52"/>
        <end position="137"/>
    </location>
</feature>
<keyword evidence="2" id="KW-0808">Transferase</keyword>
<protein>
    <submittedName>
        <fullName evidence="2">Class I SAM-dependent methyltransferase</fullName>
    </submittedName>
</protein>
<proteinExistence type="predicted"/>
<keyword evidence="2" id="KW-0489">Methyltransferase</keyword>
<dbReference type="SUPFAM" id="SSF53335">
    <property type="entry name" value="S-adenosyl-L-methionine-dependent methyltransferases"/>
    <property type="match status" value="1"/>
</dbReference>
<accession>A0A853I6J9</accession>
<reference evidence="2 3" key="1">
    <citation type="submission" date="2020-07" db="EMBL/GenBank/DDBJ databases">
        <title>Endozoicomonas sp. nov., isolated from sediment.</title>
        <authorList>
            <person name="Gu T."/>
        </authorList>
    </citation>
    <scope>NUCLEOTIDE SEQUENCE [LARGE SCALE GENOMIC DNA]</scope>
    <source>
        <strain evidence="2 3">SM1973</strain>
    </source>
</reference>
<dbReference type="GO" id="GO:0008168">
    <property type="term" value="F:methyltransferase activity"/>
    <property type="evidence" value="ECO:0007669"/>
    <property type="project" value="UniProtKB-KW"/>
</dbReference>
<dbReference type="AlphaFoldDB" id="A0A853I6J9"/>
<dbReference type="InterPro" id="IPR029063">
    <property type="entry name" value="SAM-dependent_MTases_sf"/>
</dbReference>
<dbReference type="CDD" id="cd02440">
    <property type="entry name" value="AdoMet_MTases"/>
    <property type="match status" value="1"/>
</dbReference>
<dbReference type="Pfam" id="PF13649">
    <property type="entry name" value="Methyltransf_25"/>
    <property type="match status" value="1"/>
</dbReference>
<dbReference type="RefSeq" id="WP_180570394.1">
    <property type="nucleotide sequence ID" value="NZ_JACCKB010000041.1"/>
</dbReference>
<evidence type="ECO:0000313" key="3">
    <source>
        <dbReference type="Proteomes" id="UP000569732"/>
    </source>
</evidence>
<dbReference type="Proteomes" id="UP000569732">
    <property type="component" value="Unassembled WGS sequence"/>
</dbReference>
<comment type="caution">
    <text evidence="2">The sequence shown here is derived from an EMBL/GenBank/DDBJ whole genome shotgun (WGS) entry which is preliminary data.</text>
</comment>
<evidence type="ECO:0000259" key="1">
    <source>
        <dbReference type="Pfam" id="PF13649"/>
    </source>
</evidence>
<dbReference type="EMBL" id="JACCKB010000041">
    <property type="protein sequence ID" value="NYZ68379.1"/>
    <property type="molecule type" value="Genomic_DNA"/>
</dbReference>